<name>A0A163E7F7_PHYB8</name>
<evidence type="ECO:0000313" key="1">
    <source>
        <dbReference type="EMBL" id="OAD77140.1"/>
    </source>
</evidence>
<dbReference type="Proteomes" id="UP000077315">
    <property type="component" value="Unassembled WGS sequence"/>
</dbReference>
<gene>
    <name evidence="1" type="ORF">PHYBLDRAFT_165631</name>
</gene>
<accession>A0A163E7F7</accession>
<dbReference type="GeneID" id="28996173"/>
<dbReference type="InParanoid" id="A0A163E7F7"/>
<keyword evidence="2" id="KW-1185">Reference proteome</keyword>
<organism evidence="1 2">
    <name type="scientific">Phycomyces blakesleeanus (strain ATCC 8743b / DSM 1359 / FGSC 10004 / NBRC 33097 / NRRL 1555)</name>
    <dbReference type="NCBI Taxonomy" id="763407"/>
    <lineage>
        <taxon>Eukaryota</taxon>
        <taxon>Fungi</taxon>
        <taxon>Fungi incertae sedis</taxon>
        <taxon>Mucoromycota</taxon>
        <taxon>Mucoromycotina</taxon>
        <taxon>Mucoromycetes</taxon>
        <taxon>Mucorales</taxon>
        <taxon>Phycomycetaceae</taxon>
        <taxon>Phycomyces</taxon>
    </lineage>
</organism>
<sequence length="402" mass="46742">MQNTPGADHPEEPDLPEVTEEDIKTFGCWETSNLKNGVLFCLCEETYKNNLGYPLANALANAVQEKFPDDALGALVRHKIWRGDRDEKRYIIEFAFDSDIPRSILKNEGIQAKNKIRFPLFTHPFVHRFRRFRITQLPIIRKDTLKTHIKRFMGPFGNVIFVKFEDGPIGELFGGNAWIMLYIHTLDKKEPNIIPNYIVYSDDEGKEVYLQIIKNFGCRVSKTQKNGVVFCTCNSWPKKRQIAKEIKSKFPENILGVLEQNMNLNSPSANQNSCLEFAFNSDMPRAHLRRTGIKVKFSTIFPLFTRPHIHIFHEVQITGLPLIERDTLKRHITQFMKEYGKVSHIRYYDEYKSDLFEGRALIIVYINETDGKKLDDLLEEIIYSDDEGKNISVEVKKTLYKI</sequence>
<protein>
    <submittedName>
        <fullName evidence="1">Uncharacterized protein</fullName>
    </submittedName>
</protein>
<evidence type="ECO:0000313" key="2">
    <source>
        <dbReference type="Proteomes" id="UP000077315"/>
    </source>
</evidence>
<dbReference type="AlphaFoldDB" id="A0A163E7F7"/>
<reference evidence="2" key="1">
    <citation type="submission" date="2015-06" db="EMBL/GenBank/DDBJ databases">
        <title>Expansion of signal transduction pathways in fungi by whole-genome duplication.</title>
        <authorList>
            <consortium name="DOE Joint Genome Institute"/>
            <person name="Corrochano L.M."/>
            <person name="Kuo A."/>
            <person name="Marcet-Houben M."/>
            <person name="Polaino S."/>
            <person name="Salamov A."/>
            <person name="Villalobos J.M."/>
            <person name="Alvarez M.I."/>
            <person name="Avalos J."/>
            <person name="Benito E.P."/>
            <person name="Benoit I."/>
            <person name="Burger G."/>
            <person name="Camino L.P."/>
            <person name="Canovas D."/>
            <person name="Cerda-Olmedo E."/>
            <person name="Cheng J.-F."/>
            <person name="Dominguez A."/>
            <person name="Elias M."/>
            <person name="Eslava A.P."/>
            <person name="Glaser F."/>
            <person name="Grimwood J."/>
            <person name="Gutierrez G."/>
            <person name="Heitman J."/>
            <person name="Henrissat B."/>
            <person name="Iturriaga E.A."/>
            <person name="Lang B.F."/>
            <person name="Lavin J.L."/>
            <person name="Lee S."/>
            <person name="Li W."/>
            <person name="Lindquist E."/>
            <person name="Lopez-Garcia S."/>
            <person name="Luque E.M."/>
            <person name="Marcos A.T."/>
            <person name="Martin J."/>
            <person name="McCluskey K."/>
            <person name="Medina H.R."/>
            <person name="Miralles-Duran A."/>
            <person name="Miyazaki A."/>
            <person name="Munoz-Torres E."/>
            <person name="Oguiza J.A."/>
            <person name="Ohm R."/>
            <person name="Olmedo M."/>
            <person name="Orejas M."/>
            <person name="Ortiz-Castellanos L."/>
            <person name="Pisabarro A.G."/>
            <person name="Rodriguez-Romero J."/>
            <person name="Ruiz-Herrera J."/>
            <person name="Ruiz-Vazquez R."/>
            <person name="Sanz C."/>
            <person name="Schackwitz W."/>
            <person name="Schmutz J."/>
            <person name="Shahriari M."/>
            <person name="Shelest E."/>
            <person name="Silva-Franco F."/>
            <person name="Soanes D."/>
            <person name="Syed K."/>
            <person name="Tagua V.G."/>
            <person name="Talbot N.J."/>
            <person name="Thon M."/>
            <person name="De vries R.P."/>
            <person name="Wiebenga A."/>
            <person name="Yadav J.S."/>
            <person name="Braun E.L."/>
            <person name="Baker S."/>
            <person name="Garre V."/>
            <person name="Horwitz B."/>
            <person name="Torres-Martinez S."/>
            <person name="Idnurm A."/>
            <person name="Herrera-Estrella A."/>
            <person name="Gabaldon T."/>
            <person name="Grigoriev I.V."/>
        </authorList>
    </citation>
    <scope>NUCLEOTIDE SEQUENCE [LARGE SCALE GENOMIC DNA]</scope>
    <source>
        <strain evidence="2">NRRL 1555(-)</strain>
    </source>
</reference>
<dbReference type="VEuPathDB" id="FungiDB:PHYBLDRAFT_165631"/>
<dbReference type="EMBL" id="KV440975">
    <property type="protein sequence ID" value="OAD77140.1"/>
    <property type="molecule type" value="Genomic_DNA"/>
</dbReference>
<dbReference type="RefSeq" id="XP_018295180.1">
    <property type="nucleotide sequence ID" value="XM_018435267.1"/>
</dbReference>
<proteinExistence type="predicted"/>